<keyword evidence="9" id="KW-1185">Reference proteome</keyword>
<gene>
    <name evidence="8" type="ORF">JQ619_20395</name>
</gene>
<dbReference type="InterPro" id="IPR011701">
    <property type="entry name" value="MFS"/>
</dbReference>
<evidence type="ECO:0000256" key="2">
    <source>
        <dbReference type="ARBA" id="ARBA00022475"/>
    </source>
</evidence>
<evidence type="ECO:0000259" key="7">
    <source>
        <dbReference type="PROSITE" id="PS50850"/>
    </source>
</evidence>
<dbReference type="Pfam" id="PF07690">
    <property type="entry name" value="MFS_1"/>
    <property type="match status" value="1"/>
</dbReference>
<feature type="transmembrane region" description="Helical" evidence="6">
    <location>
        <begin position="374"/>
        <end position="397"/>
    </location>
</feature>
<dbReference type="SUPFAM" id="SSF103473">
    <property type="entry name" value="MFS general substrate transporter"/>
    <property type="match status" value="1"/>
</dbReference>
<name>A0ABS5G9X7_9BRAD</name>
<dbReference type="InterPro" id="IPR020846">
    <property type="entry name" value="MFS_dom"/>
</dbReference>
<dbReference type="InterPro" id="IPR036259">
    <property type="entry name" value="MFS_trans_sf"/>
</dbReference>
<dbReference type="PROSITE" id="PS50850">
    <property type="entry name" value="MFS"/>
    <property type="match status" value="1"/>
</dbReference>
<accession>A0ABS5G9X7</accession>
<dbReference type="InterPro" id="IPR050189">
    <property type="entry name" value="MFS_Efflux_Transporters"/>
</dbReference>
<evidence type="ECO:0000256" key="6">
    <source>
        <dbReference type="SAM" id="Phobius"/>
    </source>
</evidence>
<comment type="caution">
    <text evidence="8">The sequence shown here is derived from an EMBL/GenBank/DDBJ whole genome shotgun (WGS) entry which is preliminary data.</text>
</comment>
<feature type="transmembrane region" description="Helical" evidence="6">
    <location>
        <begin position="252"/>
        <end position="271"/>
    </location>
</feature>
<keyword evidence="2" id="KW-1003">Cell membrane</keyword>
<evidence type="ECO:0000256" key="5">
    <source>
        <dbReference type="ARBA" id="ARBA00023136"/>
    </source>
</evidence>
<keyword evidence="3 6" id="KW-0812">Transmembrane</keyword>
<feature type="transmembrane region" description="Helical" evidence="6">
    <location>
        <begin position="46"/>
        <end position="68"/>
    </location>
</feature>
<sequence>MSMLQLIVRVFLPFVGAYYLSFLFRTINATIAGSLAAEFGLSAGNLGLLTSVYFLTFAAAQIPIGILLDRYGPRLVQSAVLLAAAAGAALFAVSDHFLLLLAGRALIGLGVAAAMTSGLKALLLWFPGERVPLLNGLMIMMAASGAVTATLPADWLVAWIGWRGLFNLLALGSLGCSLLIFLIVPKIVPASPSASGTTKIGLKTIYADPRFWRLAPLSATCIGTAWSLQGLWAASWFNDVDSLSRPALLQNLLMMAVALSLGALVLGVVADRLRRRGIGPGQLLSSVAILFIAAQLALIVRLPLPSCISWVFIASVGAATVLSYAVLAEYYPKEIAGRANAALNVFHIGGAFALQCLTGLVVQLWPAVSGHYPAIAYQAAFGVNVALQIAAAIWFTLPSRASVQSGENYQQLAAKRSELLARGFLRV</sequence>
<feature type="domain" description="Major facilitator superfamily (MFS) profile" evidence="7">
    <location>
        <begin position="9"/>
        <end position="403"/>
    </location>
</feature>
<keyword evidence="4 6" id="KW-1133">Transmembrane helix</keyword>
<evidence type="ECO:0000256" key="4">
    <source>
        <dbReference type="ARBA" id="ARBA00022989"/>
    </source>
</evidence>
<feature type="transmembrane region" description="Helical" evidence="6">
    <location>
        <begin position="105"/>
        <end position="126"/>
    </location>
</feature>
<proteinExistence type="predicted"/>
<evidence type="ECO:0000313" key="9">
    <source>
        <dbReference type="Proteomes" id="UP001314635"/>
    </source>
</evidence>
<evidence type="ECO:0000256" key="1">
    <source>
        <dbReference type="ARBA" id="ARBA00004651"/>
    </source>
</evidence>
<organism evidence="8 9">
    <name type="scientific">Bradyrhizobium denitrificans</name>
    <dbReference type="NCBI Taxonomy" id="2734912"/>
    <lineage>
        <taxon>Bacteria</taxon>
        <taxon>Pseudomonadati</taxon>
        <taxon>Pseudomonadota</taxon>
        <taxon>Alphaproteobacteria</taxon>
        <taxon>Hyphomicrobiales</taxon>
        <taxon>Nitrobacteraceae</taxon>
        <taxon>Bradyrhizobium</taxon>
    </lineage>
</organism>
<dbReference type="PANTHER" id="PTHR43124">
    <property type="entry name" value="PURINE EFFLUX PUMP PBUE"/>
    <property type="match status" value="1"/>
</dbReference>
<keyword evidence="5 6" id="KW-0472">Membrane</keyword>
<reference evidence="9" key="1">
    <citation type="journal article" date="2021" name="ISME J.">
        <title>Evolutionary origin and ecological implication of a unique nif island in free-living Bradyrhizobium lineages.</title>
        <authorList>
            <person name="Tao J."/>
        </authorList>
    </citation>
    <scope>NUCLEOTIDE SEQUENCE [LARGE SCALE GENOMIC DNA]</scope>
    <source>
        <strain evidence="9">SZCCT0094</strain>
    </source>
</reference>
<dbReference type="PANTHER" id="PTHR43124:SF3">
    <property type="entry name" value="CHLORAMPHENICOL EFFLUX PUMP RV0191"/>
    <property type="match status" value="1"/>
</dbReference>
<feature type="transmembrane region" description="Helical" evidence="6">
    <location>
        <begin position="133"/>
        <end position="153"/>
    </location>
</feature>
<feature type="transmembrane region" description="Helical" evidence="6">
    <location>
        <begin position="283"/>
        <end position="302"/>
    </location>
</feature>
<evidence type="ECO:0000313" key="8">
    <source>
        <dbReference type="EMBL" id="MBR1138138.1"/>
    </source>
</evidence>
<dbReference type="Proteomes" id="UP001314635">
    <property type="component" value="Unassembled WGS sequence"/>
</dbReference>
<comment type="subcellular location">
    <subcellularLocation>
        <location evidence="1">Cell membrane</location>
        <topology evidence="1">Multi-pass membrane protein</topology>
    </subcellularLocation>
</comment>
<feature type="transmembrane region" description="Helical" evidence="6">
    <location>
        <begin position="165"/>
        <end position="184"/>
    </location>
</feature>
<feature type="transmembrane region" description="Helical" evidence="6">
    <location>
        <begin position="308"/>
        <end position="331"/>
    </location>
</feature>
<feature type="transmembrane region" description="Helical" evidence="6">
    <location>
        <begin position="343"/>
        <end position="368"/>
    </location>
</feature>
<dbReference type="EMBL" id="JAFCLK010000019">
    <property type="protein sequence ID" value="MBR1138138.1"/>
    <property type="molecule type" value="Genomic_DNA"/>
</dbReference>
<dbReference type="Gene3D" id="1.20.1250.20">
    <property type="entry name" value="MFS general substrate transporter like domains"/>
    <property type="match status" value="1"/>
</dbReference>
<feature type="transmembrane region" description="Helical" evidence="6">
    <location>
        <begin position="80"/>
        <end position="99"/>
    </location>
</feature>
<evidence type="ECO:0000256" key="3">
    <source>
        <dbReference type="ARBA" id="ARBA00022692"/>
    </source>
</evidence>
<protein>
    <submittedName>
        <fullName evidence="8">MFS transporter</fullName>
    </submittedName>
</protein>
<feature type="transmembrane region" description="Helical" evidence="6">
    <location>
        <begin position="211"/>
        <end position="232"/>
    </location>
</feature>